<evidence type="ECO:0000313" key="2">
    <source>
        <dbReference type="EMBL" id="GMF28406.1"/>
    </source>
</evidence>
<dbReference type="Proteomes" id="UP001165083">
    <property type="component" value="Unassembled WGS sequence"/>
</dbReference>
<comment type="caution">
    <text evidence="2">The sequence shown here is derived from an EMBL/GenBank/DDBJ whole genome shotgun (WGS) entry which is preliminary data.</text>
</comment>
<feature type="region of interest" description="Disordered" evidence="1">
    <location>
        <begin position="49"/>
        <end position="94"/>
    </location>
</feature>
<reference evidence="2" key="1">
    <citation type="submission" date="2023-04" db="EMBL/GenBank/DDBJ databases">
        <title>Phytophthora lilii NBRC 32176.</title>
        <authorList>
            <person name="Ichikawa N."/>
            <person name="Sato H."/>
            <person name="Tonouchi N."/>
        </authorList>
    </citation>
    <scope>NUCLEOTIDE SEQUENCE</scope>
    <source>
        <strain evidence="2">NBRC 32176</strain>
    </source>
</reference>
<organism evidence="2 3">
    <name type="scientific">Phytophthora lilii</name>
    <dbReference type="NCBI Taxonomy" id="2077276"/>
    <lineage>
        <taxon>Eukaryota</taxon>
        <taxon>Sar</taxon>
        <taxon>Stramenopiles</taxon>
        <taxon>Oomycota</taxon>
        <taxon>Peronosporomycetes</taxon>
        <taxon>Peronosporales</taxon>
        <taxon>Peronosporaceae</taxon>
        <taxon>Phytophthora</taxon>
    </lineage>
</organism>
<keyword evidence="3" id="KW-1185">Reference proteome</keyword>
<feature type="compositionally biased region" description="Basic and acidic residues" evidence="1">
    <location>
        <begin position="68"/>
        <end position="77"/>
    </location>
</feature>
<feature type="compositionally biased region" description="Basic residues" evidence="1">
    <location>
        <begin position="78"/>
        <end position="93"/>
    </location>
</feature>
<proteinExistence type="predicted"/>
<evidence type="ECO:0000313" key="3">
    <source>
        <dbReference type="Proteomes" id="UP001165083"/>
    </source>
</evidence>
<protein>
    <submittedName>
        <fullName evidence="2">Unnamed protein product</fullName>
    </submittedName>
</protein>
<dbReference type="AlphaFoldDB" id="A0A9W6U3Z8"/>
<name>A0A9W6U3Z8_9STRA</name>
<dbReference type="OrthoDB" id="97348at2759"/>
<dbReference type="EMBL" id="BSXW01000712">
    <property type="protein sequence ID" value="GMF28406.1"/>
    <property type="molecule type" value="Genomic_DNA"/>
</dbReference>
<evidence type="ECO:0000256" key="1">
    <source>
        <dbReference type="SAM" id="MobiDB-lite"/>
    </source>
</evidence>
<accession>A0A9W6U3Z8</accession>
<gene>
    <name evidence="2" type="ORF">Plil01_001196200</name>
</gene>
<sequence>MSLLFEPSAPDIFFEPEDPFFCPEILSLLDLGDLEELLPLGELQHEAAPDVNAKPAARNLKKLRPRPRTGENEEPKSKRSRRPAAAHPRLRNKGKIEMLRREIKTLEAEVEALRHTEHDTATTSEERRLQPLWKIIAMKQSQERERAEHENAKLKNLLNAQCTLAASLSSVIDEWRNLPSPSISLHI</sequence>